<dbReference type="EMBL" id="JANFQO010000018">
    <property type="protein sequence ID" value="MCQ4166522.1"/>
    <property type="molecule type" value="Genomic_DNA"/>
</dbReference>
<evidence type="ECO:0000256" key="1">
    <source>
        <dbReference type="SAM" id="MobiDB-lite"/>
    </source>
</evidence>
<keyword evidence="4" id="KW-1185">Reference proteome</keyword>
<dbReference type="PROSITE" id="PS51257">
    <property type="entry name" value="PROKAR_LIPOPROTEIN"/>
    <property type="match status" value="1"/>
</dbReference>
<evidence type="ECO:0000313" key="4">
    <source>
        <dbReference type="Proteomes" id="UP001165498"/>
    </source>
</evidence>
<feature type="compositionally biased region" description="Low complexity" evidence="1">
    <location>
        <begin position="54"/>
        <end position="65"/>
    </location>
</feature>
<evidence type="ECO:0000313" key="3">
    <source>
        <dbReference type="EMBL" id="MCQ4166522.1"/>
    </source>
</evidence>
<feature type="compositionally biased region" description="Low complexity" evidence="1">
    <location>
        <begin position="28"/>
        <end position="45"/>
    </location>
</feature>
<feature type="chain" id="PRO_5046702897" description="Glutaconyl-CoA decarboxylase subunit gamma" evidence="2">
    <location>
        <begin position="19"/>
        <end position="147"/>
    </location>
</feature>
<organism evidence="3 4">
    <name type="scientific">Tahibacter harae</name>
    <dbReference type="NCBI Taxonomy" id="2963937"/>
    <lineage>
        <taxon>Bacteria</taxon>
        <taxon>Pseudomonadati</taxon>
        <taxon>Pseudomonadota</taxon>
        <taxon>Gammaproteobacteria</taxon>
        <taxon>Lysobacterales</taxon>
        <taxon>Rhodanobacteraceae</taxon>
        <taxon>Tahibacter</taxon>
    </lineage>
</organism>
<sequence>MIRIARPLLVACAVLALAACEKQAEPAKPAAPAAPATAPAAAPATTTPPPAAPAAPATETPAAAAPVTADSIGVPECDNYISKYLACVSGKVPEASRAQLQASLDQMRTAWKQAAATDAGKASLAQACSAANDAAKQSMTAFGCTDF</sequence>
<comment type="caution">
    <text evidence="3">The sequence shown here is derived from an EMBL/GenBank/DDBJ whole genome shotgun (WGS) entry which is preliminary data.</text>
</comment>
<feature type="signal peptide" evidence="2">
    <location>
        <begin position="1"/>
        <end position="18"/>
    </location>
</feature>
<proteinExistence type="predicted"/>
<protein>
    <recommendedName>
        <fullName evidence="5">Glutaconyl-CoA decarboxylase subunit gamma</fullName>
    </recommendedName>
</protein>
<feature type="region of interest" description="Disordered" evidence="1">
    <location>
        <begin position="28"/>
        <end position="65"/>
    </location>
</feature>
<accession>A0ABT1QW58</accession>
<evidence type="ECO:0008006" key="5">
    <source>
        <dbReference type="Google" id="ProtNLM"/>
    </source>
</evidence>
<dbReference type="Proteomes" id="UP001165498">
    <property type="component" value="Unassembled WGS sequence"/>
</dbReference>
<name>A0ABT1QW58_9GAMM</name>
<keyword evidence="2" id="KW-0732">Signal</keyword>
<evidence type="ECO:0000256" key="2">
    <source>
        <dbReference type="SAM" id="SignalP"/>
    </source>
</evidence>
<reference evidence="3" key="1">
    <citation type="submission" date="2022-07" db="EMBL/GenBank/DDBJ databases">
        <title>Tahibacter sp., a new gammaproteobacterium isolated from the silt sample collected at pig farm.</title>
        <authorList>
            <person name="Chen H."/>
        </authorList>
    </citation>
    <scope>NUCLEOTIDE SEQUENCE</scope>
    <source>
        <strain evidence="3">P2K</strain>
    </source>
</reference>
<gene>
    <name evidence="3" type="ORF">NM961_17535</name>
</gene>
<dbReference type="RefSeq" id="WP_255915712.1">
    <property type="nucleotide sequence ID" value="NZ_JANFQO010000018.1"/>
</dbReference>